<dbReference type="InterPro" id="IPR000182">
    <property type="entry name" value="GNAT_dom"/>
</dbReference>
<dbReference type="PANTHER" id="PTHR43877">
    <property type="entry name" value="AMINOALKYLPHOSPHONATE N-ACETYLTRANSFERASE-RELATED-RELATED"/>
    <property type="match status" value="1"/>
</dbReference>
<evidence type="ECO:0000259" key="3">
    <source>
        <dbReference type="PROSITE" id="PS51186"/>
    </source>
</evidence>
<sequence>MPSPAPLQVRTAAPDDPAALALARLAEVELAVRYPEDDDLGPDVHPLAWVVAEREGVPVGTVALCDLPEPGVGELKRMYVAEPARRTGVARALLAAVEDEARARGLRALRLETGTRQPEAIALYEASGWRALEGWGYWAGEPLARAYEKALGVVLSDDELAFCTERHLATLTTLRPDGSPHVVPVGFTVRRLDGGTVVRVITSGESRKAVHAAAGGRAAVCQVDRARWLTLEGPARVLDAPEEVAAAEAAYAARYREPRPNPQRVVLEIAVDRRLRSRGL</sequence>
<comment type="caution">
    <text evidence="4">The sequence shown here is derived from an EMBL/GenBank/DDBJ whole genome shotgun (WGS) entry which is preliminary data.</text>
</comment>
<dbReference type="Gene3D" id="2.30.110.10">
    <property type="entry name" value="Electron Transport, Fmn-binding Protein, Chain A"/>
    <property type="match status" value="1"/>
</dbReference>
<dbReference type="PANTHER" id="PTHR43877:SF2">
    <property type="entry name" value="AMINOALKYLPHOSPHONATE N-ACETYLTRANSFERASE-RELATED"/>
    <property type="match status" value="1"/>
</dbReference>
<evidence type="ECO:0000313" key="5">
    <source>
        <dbReference type="Proteomes" id="UP000293638"/>
    </source>
</evidence>
<dbReference type="Gene3D" id="3.40.630.30">
    <property type="match status" value="1"/>
</dbReference>
<dbReference type="CDD" id="cd04301">
    <property type="entry name" value="NAT_SF"/>
    <property type="match status" value="1"/>
</dbReference>
<keyword evidence="2" id="KW-0012">Acyltransferase</keyword>
<dbReference type="SUPFAM" id="SSF55729">
    <property type="entry name" value="Acyl-CoA N-acyltransferases (Nat)"/>
    <property type="match status" value="1"/>
</dbReference>
<dbReference type="Pfam" id="PF01243">
    <property type="entry name" value="PNPOx_N"/>
    <property type="match status" value="1"/>
</dbReference>
<dbReference type="EMBL" id="SGXD01000003">
    <property type="protein sequence ID" value="RZS86968.1"/>
    <property type="molecule type" value="Genomic_DNA"/>
</dbReference>
<keyword evidence="5" id="KW-1185">Reference proteome</keyword>
<dbReference type="Proteomes" id="UP000293638">
    <property type="component" value="Unassembled WGS sequence"/>
</dbReference>
<organism evidence="4 5">
    <name type="scientific">Motilibacter rhizosphaerae</name>
    <dbReference type="NCBI Taxonomy" id="598652"/>
    <lineage>
        <taxon>Bacteria</taxon>
        <taxon>Bacillati</taxon>
        <taxon>Actinomycetota</taxon>
        <taxon>Actinomycetes</taxon>
        <taxon>Motilibacterales</taxon>
        <taxon>Motilibacteraceae</taxon>
        <taxon>Motilibacter</taxon>
    </lineage>
</organism>
<proteinExistence type="predicted"/>
<keyword evidence="1" id="KW-0808">Transferase</keyword>
<dbReference type="PROSITE" id="PS51186">
    <property type="entry name" value="GNAT"/>
    <property type="match status" value="1"/>
</dbReference>
<gene>
    <name evidence="4" type="ORF">EV189_2387</name>
</gene>
<dbReference type="Pfam" id="PF00583">
    <property type="entry name" value="Acetyltransf_1"/>
    <property type="match status" value="1"/>
</dbReference>
<reference evidence="4 5" key="1">
    <citation type="submission" date="2019-02" db="EMBL/GenBank/DDBJ databases">
        <title>Genomic Encyclopedia of Type Strains, Phase IV (KMG-IV): sequencing the most valuable type-strain genomes for metagenomic binning, comparative biology and taxonomic classification.</title>
        <authorList>
            <person name="Goeker M."/>
        </authorList>
    </citation>
    <scope>NUCLEOTIDE SEQUENCE [LARGE SCALE GENOMIC DNA]</scope>
    <source>
        <strain evidence="4 5">DSM 45622</strain>
    </source>
</reference>
<dbReference type="OrthoDB" id="4551790at2"/>
<dbReference type="NCBIfam" id="TIGR03618">
    <property type="entry name" value="Rv1155_F420"/>
    <property type="match status" value="1"/>
</dbReference>
<evidence type="ECO:0000313" key="4">
    <source>
        <dbReference type="EMBL" id="RZS86968.1"/>
    </source>
</evidence>
<dbReference type="GO" id="GO:0016747">
    <property type="term" value="F:acyltransferase activity, transferring groups other than amino-acyl groups"/>
    <property type="evidence" value="ECO:0007669"/>
    <property type="project" value="InterPro"/>
</dbReference>
<name>A0A4Q7NPJ8_9ACTN</name>
<dbReference type="SUPFAM" id="SSF50475">
    <property type="entry name" value="FMN-binding split barrel"/>
    <property type="match status" value="1"/>
</dbReference>
<dbReference type="InterPro" id="IPR019920">
    <property type="entry name" value="F420-binding_dom_put"/>
</dbReference>
<dbReference type="InterPro" id="IPR012349">
    <property type="entry name" value="Split_barrel_FMN-bd"/>
</dbReference>
<accession>A0A4Q7NPJ8</accession>
<evidence type="ECO:0000256" key="1">
    <source>
        <dbReference type="ARBA" id="ARBA00022679"/>
    </source>
</evidence>
<feature type="domain" description="N-acetyltransferase" evidence="3">
    <location>
        <begin position="7"/>
        <end position="152"/>
    </location>
</feature>
<dbReference type="InterPro" id="IPR050832">
    <property type="entry name" value="Bact_Acetyltransf"/>
</dbReference>
<dbReference type="InterPro" id="IPR011576">
    <property type="entry name" value="Pyridox_Oxase_N"/>
</dbReference>
<protein>
    <submittedName>
        <fullName evidence="4">PPOX class probable F420-dependent enzyme</fullName>
    </submittedName>
</protein>
<evidence type="ECO:0000256" key="2">
    <source>
        <dbReference type="ARBA" id="ARBA00023315"/>
    </source>
</evidence>
<dbReference type="AlphaFoldDB" id="A0A4Q7NPJ8"/>
<dbReference type="InterPro" id="IPR016181">
    <property type="entry name" value="Acyl_CoA_acyltransferase"/>
</dbReference>